<keyword evidence="19" id="KW-1185">Reference proteome</keyword>
<keyword evidence="6" id="KW-0964">Secreted</keyword>
<keyword evidence="11 16" id="KW-1133">Transmembrane helix</keyword>
<proteinExistence type="inferred from homology"/>
<evidence type="ECO:0000259" key="17">
    <source>
        <dbReference type="PROSITE" id="PS51034"/>
    </source>
</evidence>
<evidence type="ECO:0000256" key="1">
    <source>
        <dbReference type="ARBA" id="ARBA00004251"/>
    </source>
</evidence>
<dbReference type="SMART" id="SM00241">
    <property type="entry name" value="ZP"/>
    <property type="match status" value="1"/>
</dbReference>
<dbReference type="GO" id="GO:0007339">
    <property type="term" value="P:binding of sperm to zona pellucida"/>
    <property type="evidence" value="ECO:0007669"/>
    <property type="project" value="TreeGrafter"/>
</dbReference>
<dbReference type="Pfam" id="PF00100">
    <property type="entry name" value="Zona_pellucida"/>
    <property type="match status" value="1"/>
</dbReference>
<dbReference type="GO" id="GO:2000344">
    <property type="term" value="P:positive regulation of acrosome reaction"/>
    <property type="evidence" value="ECO:0007669"/>
    <property type="project" value="TreeGrafter"/>
</dbReference>
<keyword evidence="8" id="KW-0165">Cleavage on pair of basic residues</keyword>
<evidence type="ECO:0000256" key="9">
    <source>
        <dbReference type="ARBA" id="ARBA00022692"/>
    </source>
</evidence>
<evidence type="ECO:0000313" key="19">
    <source>
        <dbReference type="Proteomes" id="UP000694569"/>
    </source>
</evidence>
<dbReference type="Ensembl" id="ENSLLET00000008286.1">
    <property type="protein sequence ID" value="ENSLLEP00000007965.1"/>
    <property type="gene ID" value="ENSLLEG00000004928.1"/>
</dbReference>
<evidence type="ECO:0000256" key="10">
    <source>
        <dbReference type="ARBA" id="ARBA00022729"/>
    </source>
</evidence>
<dbReference type="PROSITE" id="PS00682">
    <property type="entry name" value="ZP_1"/>
    <property type="match status" value="1"/>
</dbReference>
<accession>A0A8C5M125</accession>
<protein>
    <recommendedName>
        <fullName evidence="4">Zona pellucida sperm-binding protein 3</fullName>
    </recommendedName>
    <alternativeName>
        <fullName evidence="15">Zona pellucida glycoprotein 3</fullName>
    </alternativeName>
</protein>
<keyword evidence="12 16" id="KW-0472">Membrane</keyword>
<evidence type="ECO:0000256" key="5">
    <source>
        <dbReference type="ARBA" id="ARBA00022475"/>
    </source>
</evidence>
<comment type="similarity">
    <text evidence="3">Belongs to the ZP domain family. ZPC subfamily.</text>
</comment>
<keyword evidence="5" id="KW-1003">Cell membrane</keyword>
<dbReference type="InterPro" id="IPR001507">
    <property type="entry name" value="ZP_dom"/>
</dbReference>
<reference evidence="18" key="1">
    <citation type="submission" date="2025-08" db="UniProtKB">
        <authorList>
            <consortium name="Ensembl"/>
        </authorList>
    </citation>
    <scope>IDENTIFICATION</scope>
</reference>
<dbReference type="GO" id="GO:0031012">
    <property type="term" value="C:extracellular matrix"/>
    <property type="evidence" value="ECO:0007669"/>
    <property type="project" value="TreeGrafter"/>
</dbReference>
<dbReference type="FunFam" id="2.60.40.4100:FF:000002">
    <property type="entry name" value="Zona pellucida sperm-binding protein 3"/>
    <property type="match status" value="1"/>
</dbReference>
<dbReference type="FunFam" id="2.60.40.3210:FF:000001">
    <property type="entry name" value="Zona pellucida sperm-binding protein 3"/>
    <property type="match status" value="1"/>
</dbReference>
<evidence type="ECO:0000256" key="16">
    <source>
        <dbReference type="SAM" id="Phobius"/>
    </source>
</evidence>
<keyword evidence="9 16" id="KW-0812">Transmembrane</keyword>
<dbReference type="InterPro" id="IPR055355">
    <property type="entry name" value="ZP-C"/>
</dbReference>
<evidence type="ECO:0000256" key="15">
    <source>
        <dbReference type="ARBA" id="ARBA00030824"/>
    </source>
</evidence>
<dbReference type="InterPro" id="IPR048290">
    <property type="entry name" value="ZP_chr"/>
</dbReference>
<organism evidence="18 19">
    <name type="scientific">Leptobrachium leishanense</name>
    <name type="common">Leishan spiny toad</name>
    <dbReference type="NCBI Taxonomy" id="445787"/>
    <lineage>
        <taxon>Eukaryota</taxon>
        <taxon>Metazoa</taxon>
        <taxon>Chordata</taxon>
        <taxon>Craniata</taxon>
        <taxon>Vertebrata</taxon>
        <taxon>Euteleostomi</taxon>
        <taxon>Amphibia</taxon>
        <taxon>Batrachia</taxon>
        <taxon>Anura</taxon>
        <taxon>Pelobatoidea</taxon>
        <taxon>Megophryidae</taxon>
        <taxon>Leptobrachium</taxon>
    </lineage>
</organism>
<evidence type="ECO:0000256" key="13">
    <source>
        <dbReference type="ARBA" id="ARBA00023157"/>
    </source>
</evidence>
<keyword evidence="10" id="KW-0732">Signal</keyword>
<dbReference type="PANTHER" id="PTHR11576">
    <property type="entry name" value="ZONA PELLUCIDA SPERM-BINDING PROTEIN 3"/>
    <property type="match status" value="1"/>
</dbReference>
<dbReference type="Proteomes" id="UP000694569">
    <property type="component" value="Unplaced"/>
</dbReference>
<evidence type="ECO:0000313" key="18">
    <source>
        <dbReference type="Ensembl" id="ENSLLEP00000007965.1"/>
    </source>
</evidence>
<feature type="transmembrane region" description="Helical" evidence="16">
    <location>
        <begin position="26"/>
        <end position="44"/>
    </location>
</feature>
<evidence type="ECO:0000256" key="11">
    <source>
        <dbReference type="ARBA" id="ARBA00022989"/>
    </source>
</evidence>
<name>A0A8C5M125_9ANUR</name>
<reference evidence="18" key="2">
    <citation type="submission" date="2025-09" db="UniProtKB">
        <authorList>
            <consortium name="Ensembl"/>
        </authorList>
    </citation>
    <scope>IDENTIFICATION</scope>
</reference>
<dbReference type="GO" id="GO:0032190">
    <property type="term" value="F:acrosin binding"/>
    <property type="evidence" value="ECO:0007669"/>
    <property type="project" value="TreeGrafter"/>
</dbReference>
<dbReference type="Gene3D" id="2.60.40.3210">
    <property type="entry name" value="Zona pellucida, ZP-N domain"/>
    <property type="match status" value="1"/>
</dbReference>
<evidence type="ECO:0000256" key="7">
    <source>
        <dbReference type="ARBA" id="ARBA00022530"/>
    </source>
</evidence>
<dbReference type="InterPro" id="IPR055356">
    <property type="entry name" value="ZP-N"/>
</dbReference>
<feature type="transmembrane region" description="Helical" evidence="16">
    <location>
        <begin position="443"/>
        <end position="466"/>
    </location>
</feature>
<dbReference type="InterPro" id="IPR017977">
    <property type="entry name" value="ZP_dom_CS"/>
</dbReference>
<dbReference type="GeneTree" id="ENSGT01030000234567"/>
<keyword evidence="14" id="KW-0325">Glycoprotein</keyword>
<comment type="subcellular location">
    <subcellularLocation>
        <location evidence="1">Cell membrane</location>
        <topology evidence="1">Single-pass type I membrane protein</topology>
    </subcellularLocation>
    <subcellularLocation>
        <location evidence="2">Secreted</location>
        <location evidence="2">Extracellular space</location>
        <location evidence="2">Extracellular matrix</location>
    </subcellularLocation>
</comment>
<evidence type="ECO:0000256" key="12">
    <source>
        <dbReference type="ARBA" id="ARBA00023136"/>
    </source>
</evidence>
<feature type="domain" description="ZP" evidence="17">
    <location>
        <begin position="102"/>
        <end position="363"/>
    </location>
</feature>
<keyword evidence="7" id="KW-0272">Extracellular matrix</keyword>
<dbReference type="GO" id="GO:0035803">
    <property type="term" value="P:egg coat formation"/>
    <property type="evidence" value="ECO:0007669"/>
    <property type="project" value="TreeGrafter"/>
</dbReference>
<dbReference type="Gene3D" id="2.60.40.4100">
    <property type="entry name" value="Zona pellucida, ZP-C domain"/>
    <property type="match status" value="1"/>
</dbReference>
<evidence type="ECO:0000256" key="8">
    <source>
        <dbReference type="ARBA" id="ARBA00022685"/>
    </source>
</evidence>
<sequence length="472" mass="51416">MLVVGGLYKVHGCVGSYYPAVRMGQLIGWSGLLVVVLMVFGLGVDFTQSDDSARDRRQVESWWLNSQRPRPEAGWGSSRLNVGVFGQSRQLQTSGQHPIGVQCMEDTMVVTVKTDFYRNGKLVKASDLSLGPRQCRPSSQTTTTVIFQQKLQDCGNTLQMTPDWLIYSTSLTYNPTPARNSPVIRTNPAVVLIQCLYFRHQNVSSKAIKPTWSPFSSTISSEERLSLSLRLMHDDWSSPRSSLVFQLGDIFNIEASVDVGNHVPMKVFVDSCVATLSPDPTSSPRYDIIAQYGCLLDGTREDSSSAFKAPRPASNRLQFTVDAFRFSASENSLIYITCNLRATAEDQVPSTTNKACSFSKSTSGWTVVEGTSNICSCCDSGTCTPGSRAGAPFPGHRRVGKREFTDVSPDHESVLLGPLLVLGADQGEGLSEAVTQASGPLELWILVAIISTSVVTVTGLVVTCVMKKRGEK</sequence>
<dbReference type="AlphaFoldDB" id="A0A8C5M125"/>
<dbReference type="PRINTS" id="PR00023">
    <property type="entry name" value="ZPELLUCIDA"/>
</dbReference>
<evidence type="ECO:0000256" key="4">
    <source>
        <dbReference type="ARBA" id="ARBA00017980"/>
    </source>
</evidence>
<evidence type="ECO:0000256" key="2">
    <source>
        <dbReference type="ARBA" id="ARBA00004498"/>
    </source>
</evidence>
<dbReference type="InterPro" id="IPR042235">
    <property type="entry name" value="ZP-C_dom"/>
</dbReference>
<dbReference type="Pfam" id="PF23344">
    <property type="entry name" value="ZP-N"/>
    <property type="match status" value="1"/>
</dbReference>
<evidence type="ECO:0000256" key="6">
    <source>
        <dbReference type="ARBA" id="ARBA00022525"/>
    </source>
</evidence>
<dbReference type="GO" id="GO:0005886">
    <property type="term" value="C:plasma membrane"/>
    <property type="evidence" value="ECO:0007669"/>
    <property type="project" value="UniProtKB-SubCell"/>
</dbReference>
<keyword evidence="13" id="KW-1015">Disulfide bond</keyword>
<dbReference type="PROSITE" id="PS51034">
    <property type="entry name" value="ZP_2"/>
    <property type="match status" value="1"/>
</dbReference>
<dbReference type="PANTHER" id="PTHR11576:SF25">
    <property type="entry name" value="ZONA PELLUCIDA SPERM-BINDING PROTEIN 3"/>
    <property type="match status" value="1"/>
</dbReference>
<evidence type="ECO:0000256" key="3">
    <source>
        <dbReference type="ARBA" id="ARBA00006735"/>
    </source>
</evidence>
<evidence type="ECO:0000256" key="14">
    <source>
        <dbReference type="ARBA" id="ARBA00023180"/>
    </source>
</evidence>